<dbReference type="CDD" id="cd02947">
    <property type="entry name" value="TRX_family"/>
    <property type="match status" value="1"/>
</dbReference>
<evidence type="ECO:0008006" key="3">
    <source>
        <dbReference type="Google" id="ProtNLM"/>
    </source>
</evidence>
<dbReference type="InterPro" id="IPR036249">
    <property type="entry name" value="Thioredoxin-like_sf"/>
</dbReference>
<accession>A0AAW1X822</accession>
<evidence type="ECO:0000313" key="1">
    <source>
        <dbReference type="EMBL" id="KAK9932827.1"/>
    </source>
</evidence>
<sequence length="193" mass="22012">MARNSRVLVQQLLDSGNRNPCAALLRKLPGCNFIEPVTLTSIPTTPSSPPPQIASAYRPFSSSVHASYLHYLPHRRHASTIPFETLYGHSGDLTFDRIRDESLTAVCCFYGMLDLSCRYAPPIIQRLVDQFPHVKAFHFILSDDEDLSYDVTMRALKISSLPMFHFYQNGEKVEELAGDYIVRFKRVLDKLYK</sequence>
<keyword evidence="2" id="KW-1185">Reference proteome</keyword>
<protein>
    <recommendedName>
        <fullName evidence="3">Thioredoxin-like protein</fullName>
    </recommendedName>
</protein>
<evidence type="ECO:0000313" key="2">
    <source>
        <dbReference type="Proteomes" id="UP001457282"/>
    </source>
</evidence>
<gene>
    <name evidence="1" type="ORF">M0R45_020049</name>
</gene>
<dbReference type="AlphaFoldDB" id="A0AAW1X822"/>
<dbReference type="SUPFAM" id="SSF52833">
    <property type="entry name" value="Thioredoxin-like"/>
    <property type="match status" value="1"/>
</dbReference>
<name>A0AAW1X822_RUBAR</name>
<proteinExistence type="predicted"/>
<dbReference type="EMBL" id="JBEDUW010000004">
    <property type="protein sequence ID" value="KAK9932827.1"/>
    <property type="molecule type" value="Genomic_DNA"/>
</dbReference>
<organism evidence="1 2">
    <name type="scientific">Rubus argutus</name>
    <name type="common">Southern blackberry</name>
    <dbReference type="NCBI Taxonomy" id="59490"/>
    <lineage>
        <taxon>Eukaryota</taxon>
        <taxon>Viridiplantae</taxon>
        <taxon>Streptophyta</taxon>
        <taxon>Embryophyta</taxon>
        <taxon>Tracheophyta</taxon>
        <taxon>Spermatophyta</taxon>
        <taxon>Magnoliopsida</taxon>
        <taxon>eudicotyledons</taxon>
        <taxon>Gunneridae</taxon>
        <taxon>Pentapetalae</taxon>
        <taxon>rosids</taxon>
        <taxon>fabids</taxon>
        <taxon>Rosales</taxon>
        <taxon>Rosaceae</taxon>
        <taxon>Rosoideae</taxon>
        <taxon>Rosoideae incertae sedis</taxon>
        <taxon>Rubus</taxon>
    </lineage>
</organism>
<dbReference type="Proteomes" id="UP001457282">
    <property type="component" value="Unassembled WGS sequence"/>
</dbReference>
<comment type="caution">
    <text evidence="1">The sequence shown here is derived from an EMBL/GenBank/DDBJ whole genome shotgun (WGS) entry which is preliminary data.</text>
</comment>
<dbReference type="Gene3D" id="3.40.30.10">
    <property type="entry name" value="Glutaredoxin"/>
    <property type="match status" value="1"/>
</dbReference>
<reference evidence="1 2" key="1">
    <citation type="journal article" date="2023" name="G3 (Bethesda)">
        <title>A chromosome-length genome assembly and annotation of blackberry (Rubus argutus, cv. 'Hillquist').</title>
        <authorList>
            <person name="Bruna T."/>
            <person name="Aryal R."/>
            <person name="Dudchenko O."/>
            <person name="Sargent D.J."/>
            <person name="Mead D."/>
            <person name="Buti M."/>
            <person name="Cavallini A."/>
            <person name="Hytonen T."/>
            <person name="Andres J."/>
            <person name="Pham M."/>
            <person name="Weisz D."/>
            <person name="Mascagni F."/>
            <person name="Usai G."/>
            <person name="Natali L."/>
            <person name="Bassil N."/>
            <person name="Fernandez G.E."/>
            <person name="Lomsadze A."/>
            <person name="Armour M."/>
            <person name="Olukolu B."/>
            <person name="Poorten T."/>
            <person name="Britton C."/>
            <person name="Davik J."/>
            <person name="Ashrafi H."/>
            <person name="Aiden E.L."/>
            <person name="Borodovsky M."/>
            <person name="Worthington M."/>
        </authorList>
    </citation>
    <scope>NUCLEOTIDE SEQUENCE [LARGE SCALE GENOMIC DNA]</scope>
    <source>
        <strain evidence="1">PI 553951</strain>
    </source>
</reference>